<name>A0ABR2K8S9_9EUKA</name>
<dbReference type="InterPro" id="IPR041476">
    <property type="entry name" value="TRAF3IP1_C"/>
</dbReference>
<gene>
    <name evidence="4" type="ORF">M9Y10_038565</name>
</gene>
<dbReference type="Proteomes" id="UP001470230">
    <property type="component" value="Unassembled WGS sequence"/>
</dbReference>
<feature type="domain" description="TRAF3-interacting protein 1 C-terminal" evidence="3">
    <location>
        <begin position="130"/>
        <end position="268"/>
    </location>
</feature>
<dbReference type="Pfam" id="PF17749">
    <property type="entry name" value="MIP-T3_C"/>
    <property type="match status" value="1"/>
</dbReference>
<feature type="compositionally biased region" description="Basic and acidic residues" evidence="2">
    <location>
        <begin position="19"/>
        <end position="62"/>
    </location>
</feature>
<protein>
    <submittedName>
        <fullName evidence="4">TRAF3-interacting protein 1</fullName>
    </submittedName>
</protein>
<comment type="caution">
    <text evidence="4">The sequence shown here is derived from an EMBL/GenBank/DDBJ whole genome shotgun (WGS) entry which is preliminary data.</text>
</comment>
<keyword evidence="1" id="KW-0175">Coiled coil</keyword>
<feature type="coiled-coil region" evidence="1">
    <location>
        <begin position="190"/>
        <end position="256"/>
    </location>
</feature>
<keyword evidence="5" id="KW-1185">Reference proteome</keyword>
<evidence type="ECO:0000259" key="3">
    <source>
        <dbReference type="Pfam" id="PF17749"/>
    </source>
</evidence>
<dbReference type="PANTHER" id="PTHR31363">
    <property type="entry name" value="TRAF3-INTERACTING PROTEIN 1"/>
    <property type="match status" value="1"/>
</dbReference>
<feature type="non-terminal residue" evidence="4">
    <location>
        <position position="1"/>
    </location>
</feature>
<sequence>HHHKKDKDKEKGEGDEDDEKKKKEEEKKRKEEKKKKEEEKKRKEEEKRRKKEEEERKRREKEEQEDIEDVTNEGQSINARKAPPKVRDETSVVVDAIAPEIIKEASDVEDDVDDVFVEEDARGGGVGGDDGGEKGKLVQDILNARKQMGPDQKTADDMMGDADRFKEGIELAKVLLQHLARSATPLDTLIQFSQEDLGNMENEFKRWTAECDKQQRNLENERAMTEQQLQELNSKIEELDKDITRQESKLRSIKAAAFLKENDLMKQFTTMCGA</sequence>
<dbReference type="InterPro" id="IPR018799">
    <property type="entry name" value="TRAF3IP1"/>
</dbReference>
<evidence type="ECO:0000256" key="2">
    <source>
        <dbReference type="SAM" id="MobiDB-lite"/>
    </source>
</evidence>
<evidence type="ECO:0000313" key="4">
    <source>
        <dbReference type="EMBL" id="KAK8887516.1"/>
    </source>
</evidence>
<evidence type="ECO:0000256" key="1">
    <source>
        <dbReference type="SAM" id="Coils"/>
    </source>
</evidence>
<reference evidence="4 5" key="1">
    <citation type="submission" date="2024-04" db="EMBL/GenBank/DDBJ databases">
        <title>Tritrichomonas musculus Genome.</title>
        <authorList>
            <person name="Alves-Ferreira E."/>
            <person name="Grigg M."/>
            <person name="Lorenzi H."/>
            <person name="Galac M."/>
        </authorList>
    </citation>
    <scope>NUCLEOTIDE SEQUENCE [LARGE SCALE GENOMIC DNA]</scope>
    <source>
        <strain evidence="4 5">EAF2021</strain>
    </source>
</reference>
<accession>A0ABR2K8S9</accession>
<feature type="region of interest" description="Disordered" evidence="2">
    <location>
        <begin position="1"/>
        <end position="91"/>
    </location>
</feature>
<dbReference type="EMBL" id="JAPFFF010000006">
    <property type="protein sequence ID" value="KAK8887516.1"/>
    <property type="molecule type" value="Genomic_DNA"/>
</dbReference>
<proteinExistence type="predicted"/>
<dbReference type="PANTHER" id="PTHR31363:SF0">
    <property type="entry name" value="TRAF3-INTERACTING PROTEIN 1"/>
    <property type="match status" value="1"/>
</dbReference>
<evidence type="ECO:0000313" key="5">
    <source>
        <dbReference type="Proteomes" id="UP001470230"/>
    </source>
</evidence>
<organism evidence="4 5">
    <name type="scientific">Tritrichomonas musculus</name>
    <dbReference type="NCBI Taxonomy" id="1915356"/>
    <lineage>
        <taxon>Eukaryota</taxon>
        <taxon>Metamonada</taxon>
        <taxon>Parabasalia</taxon>
        <taxon>Tritrichomonadida</taxon>
        <taxon>Tritrichomonadidae</taxon>
        <taxon>Tritrichomonas</taxon>
    </lineage>
</organism>